<dbReference type="PANTHER" id="PTHR10572:SF24">
    <property type="entry name" value="3-HYDROXY-3-METHYLGLUTARYL-COENZYME A REDUCTASE"/>
    <property type="match status" value="1"/>
</dbReference>
<organism evidence="5">
    <name type="scientific">Candidatus Methanosuratincola petrocarbonis</name>
    <name type="common">ex Vanwonterghem et al. 2016</name>
    <dbReference type="NCBI Taxonomy" id="1867261"/>
    <lineage>
        <taxon>Archaea</taxon>
        <taxon>Thermoproteota</taxon>
        <taxon>Methanosuratincolia</taxon>
        <taxon>Candidatus Methanomethylicales</taxon>
        <taxon>Candidatus Methanomethylicaceae</taxon>
        <taxon>Candidatus Methanosuratincola (ex Vanwonterghem et al. 2016)</taxon>
    </lineage>
</organism>
<dbReference type="Pfam" id="PF00368">
    <property type="entry name" value="HMG-CoA_red"/>
    <property type="match status" value="1"/>
</dbReference>
<evidence type="ECO:0000256" key="1">
    <source>
        <dbReference type="ARBA" id="ARBA00007661"/>
    </source>
</evidence>
<dbReference type="Gene3D" id="1.10.8.660">
    <property type="match status" value="1"/>
</dbReference>
<feature type="coiled-coil region" evidence="4">
    <location>
        <begin position="11"/>
        <end position="39"/>
    </location>
</feature>
<dbReference type="InterPro" id="IPR023074">
    <property type="entry name" value="HMG_CoA_Rdtase_cat_sf"/>
</dbReference>
<dbReference type="PROSITE" id="PS00318">
    <property type="entry name" value="HMG_COA_REDUCTASE_2"/>
    <property type="match status" value="1"/>
</dbReference>
<dbReference type="InterPro" id="IPR002202">
    <property type="entry name" value="HMG_CoA_Rdtase"/>
</dbReference>
<sequence length="421" mass="44886">MKGSSSLSGFYKKSVDERIETLREVADLEEEDIQRLKEGLPVELANIMVENVIGTFQLPLGIATNFRVNGRDYLVPMATEEASVIAAASHAAKLALPEGFKAASTRPVVRGQVQIIGLGDLATPAQRILEAKCGLMEEANRFAGSLPKMGGGVVDLKVKAFEEPRRMLVAEFYVDCRDAMGANVVNTILEGIAPRLEELTGGRSLLRILSNLTTERMSRSSVVFRRGALGDEIIEGIIAAYDFACADPYRAATHNKGIMNGITAVTIATGNDSRAVEAGAHAYAAISGKYLPLSKWWKDKEGNLVGELELPLALGIVGGATKVHPVAQTVLKIIGAKSANELAEVVCAVGLAQNFAALRALVSEGIQKGHMRLHSRNVAIMAGATGQEVEKVASAMVAEGNIRVSRAKEILEALRGKSSDQ</sequence>
<dbReference type="NCBIfam" id="TIGR00532">
    <property type="entry name" value="HMG_CoA_R_NAD"/>
    <property type="match status" value="1"/>
</dbReference>
<dbReference type="AlphaFoldDB" id="A0A7J3V0B0"/>
<dbReference type="GO" id="GO:0004420">
    <property type="term" value="F:hydroxymethylglutaryl-CoA reductase (NADPH) activity"/>
    <property type="evidence" value="ECO:0007669"/>
    <property type="project" value="InterPro"/>
</dbReference>
<dbReference type="SUPFAM" id="SSF56542">
    <property type="entry name" value="Substrate-binding domain of HMG-CoA reductase"/>
    <property type="match status" value="1"/>
</dbReference>
<dbReference type="GO" id="GO:0015936">
    <property type="term" value="P:coenzyme A metabolic process"/>
    <property type="evidence" value="ECO:0007669"/>
    <property type="project" value="InterPro"/>
</dbReference>
<name>A0A7J3V0B0_9CREN</name>
<dbReference type="PROSITE" id="PS50065">
    <property type="entry name" value="HMG_COA_REDUCTASE_4"/>
    <property type="match status" value="1"/>
</dbReference>
<dbReference type="InterPro" id="IPR009023">
    <property type="entry name" value="HMG_CoA_Rdtase_NAD(P)-bd_sf"/>
</dbReference>
<dbReference type="SUPFAM" id="SSF55035">
    <property type="entry name" value="NAD-binding domain of HMG-CoA reductase"/>
    <property type="match status" value="1"/>
</dbReference>
<keyword evidence="2 3" id="KW-0560">Oxidoreductase</keyword>
<keyword evidence="4" id="KW-0175">Coiled coil</keyword>
<reference evidence="5" key="1">
    <citation type="journal article" date="2020" name="mSystems">
        <title>Genome- and Community-Level Interaction Insights into Carbon Utilization and Element Cycling Functions of Hydrothermarchaeota in Hydrothermal Sediment.</title>
        <authorList>
            <person name="Zhou Z."/>
            <person name="Liu Y."/>
            <person name="Xu W."/>
            <person name="Pan J."/>
            <person name="Luo Z.H."/>
            <person name="Li M."/>
        </authorList>
    </citation>
    <scope>NUCLEOTIDE SEQUENCE [LARGE SCALE GENOMIC DNA]</scope>
    <source>
        <strain evidence="5">SpSt-1038</strain>
    </source>
</reference>
<dbReference type="InterPro" id="IPR023076">
    <property type="entry name" value="HMG_CoA_Rdtase_CS"/>
</dbReference>
<evidence type="ECO:0000256" key="4">
    <source>
        <dbReference type="SAM" id="Coils"/>
    </source>
</evidence>
<dbReference type="PRINTS" id="PR00071">
    <property type="entry name" value="HMGCOARDTASE"/>
</dbReference>
<dbReference type="InterPro" id="IPR004553">
    <property type="entry name" value="HMG_CoA_Rdtase_bac-typ"/>
</dbReference>
<evidence type="ECO:0000313" key="5">
    <source>
        <dbReference type="EMBL" id="HHI49452.1"/>
    </source>
</evidence>
<dbReference type="Gene3D" id="3.90.770.10">
    <property type="entry name" value="3-hydroxy-3-methylglutaryl-coenzyme A Reductase, Chain A, domain 2"/>
    <property type="match status" value="2"/>
</dbReference>
<protein>
    <recommendedName>
        <fullName evidence="3">3-hydroxy-3-methylglutaryl coenzyme A reductase</fullName>
        <shortName evidence="3">HMG-CoA reductase</shortName>
    </recommendedName>
</protein>
<proteinExistence type="inferred from homology"/>
<dbReference type="PROSITE" id="PS01192">
    <property type="entry name" value="HMG_COA_REDUCTASE_3"/>
    <property type="match status" value="1"/>
</dbReference>
<evidence type="ECO:0000256" key="2">
    <source>
        <dbReference type="ARBA" id="ARBA00023002"/>
    </source>
</evidence>
<evidence type="ECO:0000256" key="3">
    <source>
        <dbReference type="RuleBase" id="RU361219"/>
    </source>
</evidence>
<dbReference type="CDD" id="cd00644">
    <property type="entry name" value="HMG-CoA_reductase_classII"/>
    <property type="match status" value="1"/>
</dbReference>
<dbReference type="InterPro" id="IPR009029">
    <property type="entry name" value="HMG_CoA_Rdtase_sub-bd_dom_sf"/>
</dbReference>
<comment type="similarity">
    <text evidence="1 3">Belongs to the HMG-CoA reductase family.</text>
</comment>
<comment type="caution">
    <text evidence="5">The sequence shown here is derived from an EMBL/GenBank/DDBJ whole genome shotgun (WGS) entry which is preliminary data.</text>
</comment>
<gene>
    <name evidence="5" type="ORF">ENL91_04695</name>
</gene>
<accession>A0A7J3V0B0</accession>
<dbReference type="EMBL" id="DRVT01000055">
    <property type="protein sequence ID" value="HHI49452.1"/>
    <property type="molecule type" value="Genomic_DNA"/>
</dbReference>
<dbReference type="PANTHER" id="PTHR10572">
    <property type="entry name" value="3-HYDROXY-3-METHYLGLUTARYL-COENZYME A REDUCTASE"/>
    <property type="match status" value="1"/>
</dbReference>